<proteinExistence type="predicted"/>
<reference evidence="4" key="1">
    <citation type="journal article" date="2019" name="Int. J. Syst. Evol. Microbiol.">
        <title>The Global Catalogue of Microorganisms (GCM) 10K type strain sequencing project: providing services to taxonomists for standard genome sequencing and annotation.</title>
        <authorList>
            <consortium name="The Broad Institute Genomics Platform"/>
            <consortium name="The Broad Institute Genome Sequencing Center for Infectious Disease"/>
            <person name="Wu L."/>
            <person name="Ma J."/>
        </authorList>
    </citation>
    <scope>NUCLEOTIDE SEQUENCE [LARGE SCALE GENOMIC DNA]</scope>
    <source>
        <strain evidence="4">JCM 13319</strain>
    </source>
</reference>
<sequence length="271" mass="27951">MTTETAPECVQGPMTGSAVGRGPVGLVLAAGAGRRLGLGPKALLRGNGRTLVECLVDALLSGGCRNVTVVTGAGAEEVATILRGSDQVRVARNRRWAEGMGSSLQCGLQTIGPGTDVLVTPVDRPGICAEEVERLIAAHRPGAITAAAHRDEQGQLRRGHPVVFDAIWTAEVVTAAHDDVGARQLLTAHRDIVELVDCSDLDDGEDIDVPADLHRLKLLDRSTRHCSDGGSRGGGRGGDGSDGNGRTAFDTINQGAGHASRGSGARPASGR</sequence>
<dbReference type="Pfam" id="PF12804">
    <property type="entry name" value="NTP_transf_3"/>
    <property type="match status" value="1"/>
</dbReference>
<feature type="region of interest" description="Disordered" evidence="1">
    <location>
        <begin position="224"/>
        <end position="271"/>
    </location>
</feature>
<name>A0ABP4NBG8_9MICO</name>
<accession>A0ABP4NBG8</accession>
<dbReference type="CDD" id="cd04182">
    <property type="entry name" value="GT_2_like_f"/>
    <property type="match status" value="1"/>
</dbReference>
<feature type="compositionally biased region" description="Low complexity" evidence="1">
    <location>
        <begin position="255"/>
        <end position="271"/>
    </location>
</feature>
<evidence type="ECO:0000259" key="2">
    <source>
        <dbReference type="Pfam" id="PF12804"/>
    </source>
</evidence>
<dbReference type="InterPro" id="IPR029044">
    <property type="entry name" value="Nucleotide-diphossugar_trans"/>
</dbReference>
<feature type="compositionally biased region" description="Gly residues" evidence="1">
    <location>
        <begin position="230"/>
        <end position="243"/>
    </location>
</feature>
<evidence type="ECO:0000313" key="3">
    <source>
        <dbReference type="EMBL" id="GAA1559187.1"/>
    </source>
</evidence>
<gene>
    <name evidence="3" type="ORF">GCM10009691_36480</name>
</gene>
<protein>
    <recommendedName>
        <fullName evidence="2">MobA-like NTP transferase domain-containing protein</fullName>
    </recommendedName>
</protein>
<evidence type="ECO:0000313" key="4">
    <source>
        <dbReference type="Proteomes" id="UP001501791"/>
    </source>
</evidence>
<keyword evidence="4" id="KW-1185">Reference proteome</keyword>
<dbReference type="Proteomes" id="UP001501791">
    <property type="component" value="Unassembled WGS sequence"/>
</dbReference>
<dbReference type="EMBL" id="BAAALY010000018">
    <property type="protein sequence ID" value="GAA1559187.1"/>
    <property type="molecule type" value="Genomic_DNA"/>
</dbReference>
<feature type="domain" description="MobA-like NTP transferase" evidence="2">
    <location>
        <begin position="25"/>
        <end position="190"/>
    </location>
</feature>
<dbReference type="PANTHER" id="PTHR43777">
    <property type="entry name" value="MOLYBDENUM COFACTOR CYTIDYLYLTRANSFERASE"/>
    <property type="match status" value="1"/>
</dbReference>
<dbReference type="SUPFAM" id="SSF53448">
    <property type="entry name" value="Nucleotide-diphospho-sugar transferases"/>
    <property type="match status" value="1"/>
</dbReference>
<dbReference type="PANTHER" id="PTHR43777:SF1">
    <property type="entry name" value="MOLYBDENUM COFACTOR CYTIDYLYLTRANSFERASE"/>
    <property type="match status" value="1"/>
</dbReference>
<comment type="caution">
    <text evidence="3">The sequence shown here is derived from an EMBL/GenBank/DDBJ whole genome shotgun (WGS) entry which is preliminary data.</text>
</comment>
<organism evidence="3 4">
    <name type="scientific">Brevibacterium picturae</name>
    <dbReference type="NCBI Taxonomy" id="260553"/>
    <lineage>
        <taxon>Bacteria</taxon>
        <taxon>Bacillati</taxon>
        <taxon>Actinomycetota</taxon>
        <taxon>Actinomycetes</taxon>
        <taxon>Micrococcales</taxon>
        <taxon>Brevibacteriaceae</taxon>
        <taxon>Brevibacterium</taxon>
    </lineage>
</organism>
<dbReference type="InterPro" id="IPR025877">
    <property type="entry name" value="MobA-like_NTP_Trfase"/>
</dbReference>
<evidence type="ECO:0000256" key="1">
    <source>
        <dbReference type="SAM" id="MobiDB-lite"/>
    </source>
</evidence>
<dbReference type="Gene3D" id="3.90.550.10">
    <property type="entry name" value="Spore Coat Polysaccharide Biosynthesis Protein SpsA, Chain A"/>
    <property type="match status" value="1"/>
</dbReference>